<organism evidence="10 11">
    <name type="scientific">Pachysolen tannophilus NRRL Y-2460</name>
    <dbReference type="NCBI Taxonomy" id="669874"/>
    <lineage>
        <taxon>Eukaryota</taxon>
        <taxon>Fungi</taxon>
        <taxon>Dikarya</taxon>
        <taxon>Ascomycota</taxon>
        <taxon>Saccharomycotina</taxon>
        <taxon>Pichiomycetes</taxon>
        <taxon>Pachysolenaceae</taxon>
        <taxon>Pachysolen</taxon>
    </lineage>
</organism>
<evidence type="ECO:0000313" key="11">
    <source>
        <dbReference type="Proteomes" id="UP000094236"/>
    </source>
</evidence>
<keyword evidence="11" id="KW-1185">Reference proteome</keyword>
<evidence type="ECO:0000256" key="3">
    <source>
        <dbReference type="ARBA" id="ARBA00022692"/>
    </source>
</evidence>
<dbReference type="GO" id="GO:0016887">
    <property type="term" value="F:ATP hydrolysis activity"/>
    <property type="evidence" value="ECO:0007669"/>
    <property type="project" value="InterPro"/>
</dbReference>
<feature type="transmembrane region" description="Helical" evidence="8">
    <location>
        <begin position="1076"/>
        <end position="1096"/>
    </location>
</feature>
<keyword evidence="6 8" id="KW-1133">Transmembrane helix</keyword>
<feature type="domain" description="ABC transporter" evidence="9">
    <location>
        <begin position="63"/>
        <end position="305"/>
    </location>
</feature>
<dbReference type="PROSITE" id="PS50893">
    <property type="entry name" value="ABC_TRANSPORTER_2"/>
    <property type="match status" value="2"/>
</dbReference>
<dbReference type="PANTHER" id="PTHR48041">
    <property type="entry name" value="ABC TRANSPORTER G FAMILY MEMBER 28"/>
    <property type="match status" value="1"/>
</dbReference>
<dbReference type="Proteomes" id="UP000094236">
    <property type="component" value="Unassembled WGS sequence"/>
</dbReference>
<dbReference type="GO" id="GO:0140359">
    <property type="term" value="F:ABC-type transporter activity"/>
    <property type="evidence" value="ECO:0007669"/>
    <property type="project" value="InterPro"/>
</dbReference>
<feature type="transmembrane region" description="Helical" evidence="8">
    <location>
        <begin position="1222"/>
        <end position="1245"/>
    </location>
</feature>
<feature type="transmembrane region" description="Helical" evidence="8">
    <location>
        <begin position="1190"/>
        <end position="1210"/>
    </location>
</feature>
<evidence type="ECO:0000256" key="7">
    <source>
        <dbReference type="ARBA" id="ARBA00023136"/>
    </source>
</evidence>
<feature type="transmembrane region" description="Helical" evidence="8">
    <location>
        <begin position="407"/>
        <end position="428"/>
    </location>
</feature>
<dbReference type="Gene3D" id="3.40.50.300">
    <property type="entry name" value="P-loop containing nucleotide triphosphate hydrolases"/>
    <property type="match status" value="2"/>
</dbReference>
<dbReference type="GO" id="GO:0016020">
    <property type="term" value="C:membrane"/>
    <property type="evidence" value="ECO:0007669"/>
    <property type="project" value="UniProtKB-SubCell"/>
</dbReference>
<keyword evidence="4" id="KW-0547">Nucleotide-binding</keyword>
<dbReference type="SMART" id="SM00382">
    <property type="entry name" value="AAA"/>
    <property type="match status" value="2"/>
</dbReference>
<dbReference type="Pfam" id="PF00005">
    <property type="entry name" value="ABC_tran"/>
    <property type="match status" value="2"/>
</dbReference>
<dbReference type="InterPro" id="IPR043926">
    <property type="entry name" value="ABCG_dom"/>
</dbReference>
<dbReference type="Pfam" id="PF19055">
    <property type="entry name" value="ABC2_membrane_7"/>
    <property type="match status" value="1"/>
</dbReference>
<evidence type="ECO:0000256" key="1">
    <source>
        <dbReference type="ARBA" id="ARBA00004141"/>
    </source>
</evidence>
<dbReference type="GO" id="GO:0005524">
    <property type="term" value="F:ATP binding"/>
    <property type="evidence" value="ECO:0007669"/>
    <property type="project" value="UniProtKB-KW"/>
</dbReference>
<dbReference type="PANTHER" id="PTHR48041:SF119">
    <property type="entry name" value="ROA1P"/>
    <property type="match status" value="1"/>
</dbReference>
<reference evidence="11" key="1">
    <citation type="submission" date="2016-05" db="EMBL/GenBank/DDBJ databases">
        <title>Comparative genomics of biotechnologically important yeasts.</title>
        <authorList>
            <consortium name="DOE Joint Genome Institute"/>
            <person name="Riley R."/>
            <person name="Haridas S."/>
            <person name="Wolfe K.H."/>
            <person name="Lopes M.R."/>
            <person name="Hittinger C.T."/>
            <person name="Goker M."/>
            <person name="Salamov A."/>
            <person name="Wisecaver J."/>
            <person name="Long T.M."/>
            <person name="Aerts A.L."/>
            <person name="Barry K."/>
            <person name="Choi C."/>
            <person name="Clum A."/>
            <person name="Coughlan A.Y."/>
            <person name="Deshpande S."/>
            <person name="Douglass A.P."/>
            <person name="Hanson S.J."/>
            <person name="Klenk H.-P."/>
            <person name="Labutti K."/>
            <person name="Lapidus A."/>
            <person name="Lindquist E."/>
            <person name="Lipzen A."/>
            <person name="Meier-Kolthoff J.P."/>
            <person name="Ohm R.A."/>
            <person name="Otillar R.P."/>
            <person name="Pangilinan J."/>
            <person name="Peng Y."/>
            <person name="Rokas A."/>
            <person name="Rosa C.A."/>
            <person name="Scheuner C."/>
            <person name="Sibirny A.A."/>
            <person name="Slot J.C."/>
            <person name="Stielow J.B."/>
            <person name="Sun H."/>
            <person name="Kurtzman C.P."/>
            <person name="Blackwell M."/>
            <person name="Grigoriev I.V."/>
            <person name="Jeffries T.W."/>
        </authorList>
    </citation>
    <scope>NUCLEOTIDE SEQUENCE [LARGE SCALE GENOMIC DNA]</scope>
    <source>
        <strain evidence="11">NRRL Y-2460</strain>
    </source>
</reference>
<dbReference type="InterPro" id="IPR017871">
    <property type="entry name" value="ABC_transporter-like_CS"/>
</dbReference>
<feature type="transmembrane region" description="Helical" evidence="8">
    <location>
        <begin position="1153"/>
        <end position="1178"/>
    </location>
</feature>
<evidence type="ECO:0000256" key="8">
    <source>
        <dbReference type="SAM" id="Phobius"/>
    </source>
</evidence>
<proteinExistence type="predicted"/>
<gene>
    <name evidence="10" type="ORF">PACTADRAFT_48022</name>
</gene>
<keyword evidence="5" id="KW-0067">ATP-binding</keyword>
<evidence type="ECO:0000256" key="6">
    <source>
        <dbReference type="ARBA" id="ARBA00022989"/>
    </source>
</evidence>
<dbReference type="InterPro" id="IPR003439">
    <property type="entry name" value="ABC_transporter-like_ATP-bd"/>
</dbReference>
<dbReference type="InterPro" id="IPR013525">
    <property type="entry name" value="ABC2_TM"/>
</dbReference>
<protein>
    <recommendedName>
        <fullName evidence="9">ABC transporter domain-containing protein</fullName>
    </recommendedName>
</protein>
<feature type="transmembrane region" description="Helical" evidence="8">
    <location>
        <begin position="1300"/>
        <end position="1321"/>
    </location>
</feature>
<dbReference type="PROSITE" id="PS00211">
    <property type="entry name" value="ABC_TRANSPORTER_1"/>
    <property type="match status" value="2"/>
</dbReference>
<dbReference type="InterPro" id="IPR003593">
    <property type="entry name" value="AAA+_ATPase"/>
</dbReference>
<sequence length="1327" mass="149808">MEAAEVLYENGKSEGLLYLKEEDRIRLTVRKLVVSLTNGEGKKNKKRKFVPNFLSSRRRQDKKYTIDIEANDNFQKIVNDVNIEVNPGEIVAILGASGSGKTTLLNTLSQRVTSNASFQFRGMIKYNSTSKIENIRYSYMLQSDFFLPNLTVLETLQFAADLKLPKNFSKQDKKLLINTIIDQLGLSRIQNSMILSNSGTTNLSGGEQRLVSLALQLLNKPGLLFLDEPTTGLDSTSSYRLLSVLHTLAKSLGISIILTIHQPRYEILEKLDKLTILAKGGNVIYYGKVESSIEYFAQLGYECPSYTNLTDFILDLSVKDVSSEEAELKSSLRVERLIQKWKSYENLVLNNNNNNNNNNNDNITYVDTFCNKDENNVKQSSKNKISIWKEIKVLTKRTFILSVRDTYSLSMLLGSIIVMAFACGWLFYKPTPDIAGIRTIESQLYVMQEVVGFVPLFFEISRLCSADGKAFYREKNEGIISVFGWLVSRRIAKFFVEDFAISLIFSVISYFMWGLRTEGSASYFLIFFSNALLVNLTGMTCAMLCFALGTDFSTASLVSNLFYQLQNNGGGFFVNSKSMPVYVRWVKYISYFWYSYGALASNQFSNWRGDCIGTDEECLEYTGEYILKTLGFSENFIKLPISILVAWCFCFYAAAGIILKYKNTDVTMSKPKVSKLIKMKSGPNEKEETITQEHLTNGINGIDITLKDIQLWVMPKTFQFGIFTILYEWAIDKFFKKKNVTTIEKLEKKKNSKKLLNNISASFKSGKVNAILGPSGSGKSTLLNLLAGRLSKNYNFISSGEFFINNAPLKQGTSFGKFCSYVLQHDTHLIPNLTVKETLYFQAKLRLPKELKDDDTKLNNIVDDLINKIGLKDCENILIGDELNKGLSGGEKKRVSIAIQLLDKSRILLLDEPTSGLDSFTASQILELLNQLATEDNKTIILTIHQPKAELFNHFGNILLLSRGGNVVYNDNIKEISTYFQNLGFECPKMVNIADFVLDLVSQNVDEDLKTSNDRVKKLINSWSEKQNNKVVNSLNTSGEYQELSNLIIRKSKSSFTDCFVTVTKRQMLTMFRNPNVIFCRVIQVLGLGVLQALFFSPLSNSADSISNRLGLIQEVMNLYYVGFINNVTLYPTEKNYFYSDYTDQIYDIEAFFFAYLSVELPSEILTSAVFAVLVSIVPGLPRTAEMYFTTFYVSFICINTGESLGIIINTCFDKLEIAVNVLANIMIVVIFMAGTMSLTAPKFFKAWNYISPLKYSVGSVSKLAFENQEFVCEVGDSCSLHTGNAVLQYYGLNCDYKTFMGALAVVLVAYRILSYLSLCLKLRMSR</sequence>
<keyword evidence="2" id="KW-0813">Transport</keyword>
<name>A0A1E4U2J0_PACTA</name>
<keyword evidence="7 8" id="KW-0472">Membrane</keyword>
<feature type="domain" description="ABC transporter" evidence="9">
    <location>
        <begin position="735"/>
        <end position="988"/>
    </location>
</feature>
<feature type="transmembrane region" description="Helical" evidence="8">
    <location>
        <begin position="1116"/>
        <end position="1133"/>
    </location>
</feature>
<dbReference type="InterPro" id="IPR027417">
    <property type="entry name" value="P-loop_NTPase"/>
</dbReference>
<dbReference type="InterPro" id="IPR050352">
    <property type="entry name" value="ABCG_transporters"/>
</dbReference>
<evidence type="ECO:0000259" key="9">
    <source>
        <dbReference type="PROSITE" id="PS50893"/>
    </source>
</evidence>
<evidence type="ECO:0000256" key="5">
    <source>
        <dbReference type="ARBA" id="ARBA00022840"/>
    </source>
</evidence>
<comment type="subcellular location">
    <subcellularLocation>
        <location evidence="1">Membrane</location>
        <topology evidence="1">Multi-pass membrane protein</topology>
    </subcellularLocation>
</comment>
<accession>A0A1E4U2J0</accession>
<dbReference type="EMBL" id="KV454011">
    <property type="protein sequence ID" value="ODV98223.1"/>
    <property type="molecule type" value="Genomic_DNA"/>
</dbReference>
<dbReference type="OrthoDB" id="66620at2759"/>
<dbReference type="SUPFAM" id="SSF52540">
    <property type="entry name" value="P-loop containing nucleoside triphosphate hydrolases"/>
    <property type="match status" value="2"/>
</dbReference>
<feature type="transmembrane region" description="Helical" evidence="8">
    <location>
        <begin position="494"/>
        <end position="513"/>
    </location>
</feature>
<evidence type="ECO:0000313" key="10">
    <source>
        <dbReference type="EMBL" id="ODV98223.1"/>
    </source>
</evidence>
<evidence type="ECO:0000256" key="2">
    <source>
        <dbReference type="ARBA" id="ARBA00022448"/>
    </source>
</evidence>
<dbReference type="STRING" id="669874.A0A1E4U2J0"/>
<keyword evidence="3 8" id="KW-0812">Transmembrane</keyword>
<feature type="transmembrane region" description="Helical" evidence="8">
    <location>
        <begin position="525"/>
        <end position="549"/>
    </location>
</feature>
<feature type="transmembrane region" description="Helical" evidence="8">
    <location>
        <begin position="636"/>
        <end position="659"/>
    </location>
</feature>
<evidence type="ECO:0000256" key="4">
    <source>
        <dbReference type="ARBA" id="ARBA00022741"/>
    </source>
</evidence>
<dbReference type="Pfam" id="PF01061">
    <property type="entry name" value="ABC2_membrane"/>
    <property type="match status" value="2"/>
</dbReference>
<feature type="transmembrane region" description="Helical" evidence="8">
    <location>
        <begin position="709"/>
        <end position="729"/>
    </location>
</feature>